<dbReference type="AlphaFoldDB" id="A0A5C1A1Y9"/>
<keyword evidence="1" id="KW-0732">Signal</keyword>
<accession>A0A5C1A1Y9</accession>
<feature type="domain" description="DUF4174" evidence="2">
    <location>
        <begin position="25"/>
        <end position="135"/>
    </location>
</feature>
<evidence type="ECO:0000256" key="1">
    <source>
        <dbReference type="ARBA" id="ARBA00022729"/>
    </source>
</evidence>
<dbReference type="InterPro" id="IPR025232">
    <property type="entry name" value="DUF4174"/>
</dbReference>
<keyword evidence="4" id="KW-1185">Reference proteome</keyword>
<evidence type="ECO:0000313" key="3">
    <source>
        <dbReference type="EMBL" id="QEL12912.1"/>
    </source>
</evidence>
<name>A0A5C1A1Y9_9GAMM</name>
<evidence type="ECO:0000313" key="4">
    <source>
        <dbReference type="Proteomes" id="UP000322553"/>
    </source>
</evidence>
<dbReference type="KEGG" id="kuy:FY550_15910"/>
<protein>
    <submittedName>
        <fullName evidence="3">DUF4174 domain-containing protein</fullName>
    </submittedName>
</protein>
<dbReference type="OrthoDB" id="7362103at2"/>
<dbReference type="Pfam" id="PF13778">
    <property type="entry name" value="DUF4174"/>
    <property type="match status" value="1"/>
</dbReference>
<sequence length="137" mass="14777">MMAAGMGAAGSAAAADPANPLIGDKWTFRPLIIVTPSVDNPDYQRMRGIIATRREAFEDRDMLLYTIENGEGERGGKPMTEAETTALLNALKLDPHGPLTTVLVGKDGGKKVQQTGFVDPMTIFDTIDRMPMRQAGN</sequence>
<dbReference type="Proteomes" id="UP000322553">
    <property type="component" value="Chromosome"/>
</dbReference>
<dbReference type="EMBL" id="CP043420">
    <property type="protein sequence ID" value="QEL12912.1"/>
    <property type="molecule type" value="Genomic_DNA"/>
</dbReference>
<organism evidence="3 4">
    <name type="scientific">Kushneria phosphatilytica</name>
    <dbReference type="NCBI Taxonomy" id="657387"/>
    <lineage>
        <taxon>Bacteria</taxon>
        <taxon>Pseudomonadati</taxon>
        <taxon>Pseudomonadota</taxon>
        <taxon>Gammaproteobacteria</taxon>
        <taxon>Oceanospirillales</taxon>
        <taxon>Halomonadaceae</taxon>
        <taxon>Kushneria</taxon>
    </lineage>
</organism>
<reference evidence="3 4" key="1">
    <citation type="submission" date="2019-08" db="EMBL/GenBank/DDBJ databases">
        <title>Complete genome sequence of Kushneria sp. YCWA18, a halophilic phosphate-solubilizing bacterium isolated from Daqiao saltern in China.</title>
        <authorList>
            <person name="Du G.-X."/>
            <person name="Qu L.-Y."/>
        </authorList>
    </citation>
    <scope>NUCLEOTIDE SEQUENCE [LARGE SCALE GENOMIC DNA]</scope>
    <source>
        <strain evidence="3 4">YCWA18</strain>
    </source>
</reference>
<evidence type="ECO:0000259" key="2">
    <source>
        <dbReference type="Pfam" id="PF13778"/>
    </source>
</evidence>
<gene>
    <name evidence="3" type="ORF">FY550_15910</name>
</gene>
<proteinExistence type="predicted"/>